<dbReference type="Proteomes" id="UP000294933">
    <property type="component" value="Unassembled WGS sequence"/>
</dbReference>
<dbReference type="EMBL" id="ML170181">
    <property type="protein sequence ID" value="TDL21340.1"/>
    <property type="molecule type" value="Genomic_DNA"/>
</dbReference>
<evidence type="ECO:0000313" key="1">
    <source>
        <dbReference type="EMBL" id="TDL21340.1"/>
    </source>
</evidence>
<protein>
    <submittedName>
        <fullName evidence="1">Uncharacterized protein</fullName>
    </submittedName>
</protein>
<keyword evidence="2" id="KW-1185">Reference proteome</keyword>
<proteinExistence type="predicted"/>
<sequence>MSQTVNEFFGYYRIAFIIYVVQTHATWHYTDKMKCKPLTLQKERVTWPHIVIHTYSMSPWYPEFVPTTTIITMTGQDGWGHDRPSFVPTGEEVMTRAVEVLLVARKVFSFALNVARSGNVSRCPVDSKVTGFRKFSISLDITITEILKSAALCHAWKANIDKAYMVKNVVPTPLR</sequence>
<dbReference type="VEuPathDB" id="FungiDB:BD410DRAFT_300229"/>
<gene>
    <name evidence="1" type="ORF">BD410DRAFT_300229</name>
</gene>
<evidence type="ECO:0000313" key="2">
    <source>
        <dbReference type="Proteomes" id="UP000294933"/>
    </source>
</evidence>
<accession>A0A4Y7Q3H0</accession>
<organism evidence="1 2">
    <name type="scientific">Rickenella mellea</name>
    <dbReference type="NCBI Taxonomy" id="50990"/>
    <lineage>
        <taxon>Eukaryota</taxon>
        <taxon>Fungi</taxon>
        <taxon>Dikarya</taxon>
        <taxon>Basidiomycota</taxon>
        <taxon>Agaricomycotina</taxon>
        <taxon>Agaricomycetes</taxon>
        <taxon>Hymenochaetales</taxon>
        <taxon>Rickenellaceae</taxon>
        <taxon>Rickenella</taxon>
    </lineage>
</organism>
<dbReference type="AlphaFoldDB" id="A0A4Y7Q3H0"/>
<reference evidence="1 2" key="1">
    <citation type="submission" date="2018-06" db="EMBL/GenBank/DDBJ databases">
        <title>A transcriptomic atlas of mushroom development highlights an independent origin of complex multicellularity.</title>
        <authorList>
            <consortium name="DOE Joint Genome Institute"/>
            <person name="Krizsan K."/>
            <person name="Almasi E."/>
            <person name="Merenyi Z."/>
            <person name="Sahu N."/>
            <person name="Viragh M."/>
            <person name="Koszo T."/>
            <person name="Mondo S."/>
            <person name="Kiss B."/>
            <person name="Balint B."/>
            <person name="Kues U."/>
            <person name="Barry K."/>
            <person name="Hegedus J.C."/>
            <person name="Henrissat B."/>
            <person name="Johnson J."/>
            <person name="Lipzen A."/>
            <person name="Ohm R."/>
            <person name="Nagy I."/>
            <person name="Pangilinan J."/>
            <person name="Yan J."/>
            <person name="Xiong Y."/>
            <person name="Grigoriev I.V."/>
            <person name="Hibbett D.S."/>
            <person name="Nagy L.G."/>
        </authorList>
    </citation>
    <scope>NUCLEOTIDE SEQUENCE [LARGE SCALE GENOMIC DNA]</scope>
    <source>
        <strain evidence="1 2">SZMC22713</strain>
    </source>
</reference>
<name>A0A4Y7Q3H0_9AGAM</name>